<evidence type="ECO:0000259" key="5">
    <source>
        <dbReference type="Pfam" id="PF04500"/>
    </source>
</evidence>
<comment type="caution">
    <text evidence="6">The sequence shown here is derived from an EMBL/GenBank/DDBJ whole genome shotgun (WGS) entry which is preliminary data.</text>
</comment>
<dbReference type="AlphaFoldDB" id="A0A4C1WMR3"/>
<dbReference type="Proteomes" id="UP000299102">
    <property type="component" value="Unassembled WGS sequence"/>
</dbReference>
<protein>
    <recommendedName>
        <fullName evidence="5">FLYWCH-type domain-containing protein</fullName>
    </recommendedName>
</protein>
<name>A0A4C1WMR3_EUMVA</name>
<evidence type="ECO:0000256" key="3">
    <source>
        <dbReference type="ARBA" id="ARBA00022833"/>
    </source>
</evidence>
<dbReference type="GO" id="GO:0008270">
    <property type="term" value="F:zinc ion binding"/>
    <property type="evidence" value="ECO:0007669"/>
    <property type="project" value="UniProtKB-KW"/>
</dbReference>
<dbReference type="EMBL" id="BGZK01000599">
    <property type="protein sequence ID" value="GBP52303.1"/>
    <property type="molecule type" value="Genomic_DNA"/>
</dbReference>
<keyword evidence="1" id="KW-0479">Metal-binding</keyword>
<evidence type="ECO:0000313" key="6">
    <source>
        <dbReference type="EMBL" id="GBP52303.1"/>
    </source>
</evidence>
<dbReference type="InterPro" id="IPR007588">
    <property type="entry name" value="Znf_FLYWCH"/>
</dbReference>
<accession>A0A4C1WMR3</accession>
<dbReference type="OrthoDB" id="7739108at2759"/>
<evidence type="ECO:0000256" key="4">
    <source>
        <dbReference type="SAM" id="Phobius"/>
    </source>
</evidence>
<dbReference type="Gene3D" id="2.20.25.240">
    <property type="match status" value="3"/>
</dbReference>
<evidence type="ECO:0000313" key="7">
    <source>
        <dbReference type="Proteomes" id="UP000299102"/>
    </source>
</evidence>
<reference evidence="6 7" key="1">
    <citation type="journal article" date="2019" name="Commun. Biol.">
        <title>The bagworm genome reveals a unique fibroin gene that provides high tensile strength.</title>
        <authorList>
            <person name="Kono N."/>
            <person name="Nakamura H."/>
            <person name="Ohtoshi R."/>
            <person name="Tomita M."/>
            <person name="Numata K."/>
            <person name="Arakawa K."/>
        </authorList>
    </citation>
    <scope>NUCLEOTIDE SEQUENCE [LARGE SCALE GENOMIC DNA]</scope>
</reference>
<organism evidence="6 7">
    <name type="scientific">Eumeta variegata</name>
    <name type="common">Bagworm moth</name>
    <name type="synonym">Eumeta japonica</name>
    <dbReference type="NCBI Taxonomy" id="151549"/>
    <lineage>
        <taxon>Eukaryota</taxon>
        <taxon>Metazoa</taxon>
        <taxon>Ecdysozoa</taxon>
        <taxon>Arthropoda</taxon>
        <taxon>Hexapoda</taxon>
        <taxon>Insecta</taxon>
        <taxon>Pterygota</taxon>
        <taxon>Neoptera</taxon>
        <taxon>Endopterygota</taxon>
        <taxon>Lepidoptera</taxon>
        <taxon>Glossata</taxon>
        <taxon>Ditrysia</taxon>
        <taxon>Tineoidea</taxon>
        <taxon>Psychidae</taxon>
        <taxon>Oiketicinae</taxon>
        <taxon>Eumeta</taxon>
    </lineage>
</organism>
<keyword evidence="4" id="KW-0472">Membrane</keyword>
<sequence length="287" mass="33767">MQYYARIDRSCIRPAKDRQVTKRTAAEMDISSSIDNETTHKARSEGATRLNSLVASIYIFRLLFLAVCAAVRIQLDNGRYLVVFKGYPFYEKRAVRKGTAVICSCTRAQCNSYIHVDRDLNVVHEEIHHSHEPTRLIPLSNGRYCRSSNLPQMEFIEMANGKVCLYIDRYTFYQRSPRVWYCTNNVKCRSYTALSPDMRPLRMKIDHCHPPPKLLLNIFMTQRGKERLVYHDYTYYKQSRTRNGFRWGCTKNRWHRCKAYLHLADDLTIVRSNMEHTHSPHGTPLYK</sequence>
<keyword evidence="2" id="KW-0863">Zinc-finger</keyword>
<keyword evidence="7" id="KW-1185">Reference proteome</keyword>
<keyword evidence="3" id="KW-0862">Zinc</keyword>
<dbReference type="Pfam" id="PF04500">
    <property type="entry name" value="FLYWCH"/>
    <property type="match status" value="1"/>
</dbReference>
<evidence type="ECO:0000256" key="2">
    <source>
        <dbReference type="ARBA" id="ARBA00022771"/>
    </source>
</evidence>
<gene>
    <name evidence="6" type="ORF">EVAR_9215_1</name>
</gene>
<evidence type="ECO:0000256" key="1">
    <source>
        <dbReference type="ARBA" id="ARBA00022723"/>
    </source>
</evidence>
<keyword evidence="4" id="KW-0812">Transmembrane</keyword>
<keyword evidence="4" id="KW-1133">Transmembrane helix</keyword>
<feature type="domain" description="FLYWCH-type" evidence="5">
    <location>
        <begin position="220"/>
        <end position="278"/>
    </location>
</feature>
<feature type="transmembrane region" description="Helical" evidence="4">
    <location>
        <begin position="53"/>
        <end position="75"/>
    </location>
</feature>
<proteinExistence type="predicted"/>